<comment type="caution">
    <text evidence="2">The sequence shown here is derived from an EMBL/GenBank/DDBJ whole genome shotgun (WGS) entry which is preliminary data.</text>
</comment>
<evidence type="ECO:0000313" key="3">
    <source>
        <dbReference type="Proteomes" id="UP001247307"/>
    </source>
</evidence>
<organism evidence="2 3">
    <name type="scientific">Falsarthrobacter nasiphocae</name>
    <dbReference type="NCBI Taxonomy" id="189863"/>
    <lineage>
        <taxon>Bacteria</taxon>
        <taxon>Bacillati</taxon>
        <taxon>Actinomycetota</taxon>
        <taxon>Actinomycetes</taxon>
        <taxon>Micrococcales</taxon>
        <taxon>Micrococcaceae</taxon>
        <taxon>Falsarthrobacter</taxon>
    </lineage>
</organism>
<dbReference type="AlphaFoldDB" id="A0AAE3YG88"/>
<keyword evidence="3" id="KW-1185">Reference proteome</keyword>
<evidence type="ECO:0000313" key="2">
    <source>
        <dbReference type="EMBL" id="MDR6892232.1"/>
    </source>
</evidence>
<reference evidence="2" key="1">
    <citation type="submission" date="2023-07" db="EMBL/GenBank/DDBJ databases">
        <title>Sequencing the genomes of 1000 actinobacteria strains.</title>
        <authorList>
            <person name="Klenk H.-P."/>
        </authorList>
    </citation>
    <scope>NUCLEOTIDE SEQUENCE</scope>
    <source>
        <strain evidence="2">DSM 13988</strain>
    </source>
</reference>
<name>A0AAE3YG88_9MICC</name>
<evidence type="ECO:0000256" key="1">
    <source>
        <dbReference type="SAM" id="Phobius"/>
    </source>
</evidence>
<dbReference type="RefSeq" id="WP_309850925.1">
    <property type="nucleotide sequence ID" value="NZ_BAAAIU010000003.1"/>
</dbReference>
<dbReference type="Proteomes" id="UP001247307">
    <property type="component" value="Unassembled WGS sequence"/>
</dbReference>
<dbReference type="EMBL" id="JAVDUI010000001">
    <property type="protein sequence ID" value="MDR6892232.1"/>
    <property type="molecule type" value="Genomic_DNA"/>
</dbReference>
<keyword evidence="1" id="KW-0472">Membrane</keyword>
<sequence length="97" mass="10814">MRQYDQQVVEAVTLRRQRVQNAVFFGSARWRRQLPDQLRPLLMGVIVAAVIAAGCIATSFIVNLIEKQQAEQAKYRRGAAPASVTQIYTHGSEGLLS</sequence>
<keyword evidence="1" id="KW-1133">Transmembrane helix</keyword>
<feature type="transmembrane region" description="Helical" evidence="1">
    <location>
        <begin position="41"/>
        <end position="65"/>
    </location>
</feature>
<proteinExistence type="predicted"/>
<gene>
    <name evidence="2" type="ORF">J2S35_001172</name>
</gene>
<protein>
    <submittedName>
        <fullName evidence="2">TctA family transporter</fullName>
    </submittedName>
</protein>
<keyword evidence="1" id="KW-0812">Transmembrane</keyword>
<accession>A0AAE3YG88</accession>